<protein>
    <submittedName>
        <fullName evidence="4">WHG domain-containing protein</fullName>
    </submittedName>
</protein>
<gene>
    <name evidence="4" type="ORF">KDL28_09715</name>
</gene>
<dbReference type="EMBL" id="JAGSOV010000020">
    <property type="protein sequence ID" value="MCO1655330.1"/>
    <property type="molecule type" value="Genomic_DNA"/>
</dbReference>
<dbReference type="Gene3D" id="1.10.357.10">
    <property type="entry name" value="Tetracycline Repressor, domain 2"/>
    <property type="match status" value="1"/>
</dbReference>
<keyword evidence="1" id="KW-0805">Transcription regulation</keyword>
<dbReference type="InterPro" id="IPR025996">
    <property type="entry name" value="MT1864/Rv1816-like_C"/>
</dbReference>
<accession>A0ABT0ZX59</accession>
<evidence type="ECO:0000256" key="2">
    <source>
        <dbReference type="ARBA" id="ARBA00023163"/>
    </source>
</evidence>
<sequence length="124" mass="12944">MRAAVAGAGDDFAPRLRATVAAYIRFATEDAALLEVMFTGKHRPGAERLVAAAVPAFTLMQDLVAEGQAAGELVAGDPERVGTVLFATMQGIATFINSDMVAPDLLDDLVETAVAQFARGPRPA</sequence>
<feature type="domain" description="HTH-type transcriptional regulator MT1864/Rv1816-like C-terminal" evidence="3">
    <location>
        <begin position="16"/>
        <end position="116"/>
    </location>
</feature>
<dbReference type="InterPro" id="IPR036271">
    <property type="entry name" value="Tet_transcr_reg_TetR-rel_C_sf"/>
</dbReference>
<proteinExistence type="predicted"/>
<comment type="caution">
    <text evidence="4">The sequence shown here is derived from an EMBL/GenBank/DDBJ whole genome shotgun (WGS) entry which is preliminary data.</text>
</comment>
<evidence type="ECO:0000259" key="3">
    <source>
        <dbReference type="Pfam" id="PF13305"/>
    </source>
</evidence>
<evidence type="ECO:0000313" key="5">
    <source>
        <dbReference type="Proteomes" id="UP001165283"/>
    </source>
</evidence>
<dbReference type="Proteomes" id="UP001165283">
    <property type="component" value="Unassembled WGS sequence"/>
</dbReference>
<dbReference type="Pfam" id="PF13305">
    <property type="entry name" value="TetR_C_33"/>
    <property type="match status" value="1"/>
</dbReference>
<keyword evidence="2" id="KW-0804">Transcription</keyword>
<dbReference type="SUPFAM" id="SSF48498">
    <property type="entry name" value="Tetracyclin repressor-like, C-terminal domain"/>
    <property type="match status" value="1"/>
</dbReference>
<evidence type="ECO:0000256" key="1">
    <source>
        <dbReference type="ARBA" id="ARBA00023015"/>
    </source>
</evidence>
<evidence type="ECO:0000313" key="4">
    <source>
        <dbReference type="EMBL" id="MCO1655330.1"/>
    </source>
</evidence>
<keyword evidence="5" id="KW-1185">Reference proteome</keyword>
<reference evidence="4" key="1">
    <citation type="submission" date="2021-04" db="EMBL/GenBank/DDBJ databases">
        <title>Pseudonocardia sp. nov., isolated from sandy soil of mangrove forest.</title>
        <authorList>
            <person name="Zan Z."/>
            <person name="Huang R."/>
            <person name="Liu W."/>
        </authorList>
    </citation>
    <scope>NUCLEOTIDE SEQUENCE</scope>
    <source>
        <strain evidence="4">S2-4</strain>
    </source>
</reference>
<organism evidence="4 5">
    <name type="scientific">Pseudonocardia humida</name>
    <dbReference type="NCBI Taxonomy" id="2800819"/>
    <lineage>
        <taxon>Bacteria</taxon>
        <taxon>Bacillati</taxon>
        <taxon>Actinomycetota</taxon>
        <taxon>Actinomycetes</taxon>
        <taxon>Pseudonocardiales</taxon>
        <taxon>Pseudonocardiaceae</taxon>
        <taxon>Pseudonocardia</taxon>
    </lineage>
</organism>
<name>A0ABT0ZX59_9PSEU</name>